<evidence type="ECO:0000313" key="3">
    <source>
        <dbReference type="EMBL" id="TLU64586.1"/>
    </source>
</evidence>
<keyword evidence="3" id="KW-0808">Transferase</keyword>
<organism evidence="3 4">
    <name type="scientific">Thalassotalea litorea</name>
    <dbReference type="NCBI Taxonomy" id="2020715"/>
    <lineage>
        <taxon>Bacteria</taxon>
        <taxon>Pseudomonadati</taxon>
        <taxon>Pseudomonadota</taxon>
        <taxon>Gammaproteobacteria</taxon>
        <taxon>Alteromonadales</taxon>
        <taxon>Colwelliaceae</taxon>
        <taxon>Thalassotalea</taxon>
    </lineage>
</organism>
<feature type="domain" description="GST C-terminal" evidence="2">
    <location>
        <begin position="87"/>
        <end position="208"/>
    </location>
</feature>
<dbReference type="Gene3D" id="1.20.1050.10">
    <property type="match status" value="1"/>
</dbReference>
<evidence type="ECO:0000313" key="4">
    <source>
        <dbReference type="Proteomes" id="UP000307790"/>
    </source>
</evidence>
<dbReference type="InterPro" id="IPR010987">
    <property type="entry name" value="Glutathione-S-Trfase_C-like"/>
</dbReference>
<dbReference type="SUPFAM" id="SSF47616">
    <property type="entry name" value="GST C-terminal domain-like"/>
    <property type="match status" value="1"/>
</dbReference>
<accession>A0A5R9IMX2</accession>
<dbReference type="PANTHER" id="PTHR44051:SF8">
    <property type="entry name" value="GLUTATHIONE S-TRANSFERASE GSTA"/>
    <property type="match status" value="1"/>
</dbReference>
<dbReference type="InterPro" id="IPR004045">
    <property type="entry name" value="Glutathione_S-Trfase_N"/>
</dbReference>
<dbReference type="RefSeq" id="WP_138320084.1">
    <property type="nucleotide sequence ID" value="NZ_VCBC01000010.1"/>
</dbReference>
<dbReference type="OrthoDB" id="9782992at2"/>
<proteinExistence type="predicted"/>
<dbReference type="SFLD" id="SFLDG00358">
    <property type="entry name" value="Main_(cytGST)"/>
    <property type="match status" value="1"/>
</dbReference>
<dbReference type="Proteomes" id="UP000307790">
    <property type="component" value="Unassembled WGS sequence"/>
</dbReference>
<dbReference type="Pfam" id="PF13417">
    <property type="entry name" value="GST_N_3"/>
    <property type="match status" value="1"/>
</dbReference>
<name>A0A5R9IMX2_9GAMM</name>
<dbReference type="GO" id="GO:0016740">
    <property type="term" value="F:transferase activity"/>
    <property type="evidence" value="ECO:0007669"/>
    <property type="project" value="UniProtKB-KW"/>
</dbReference>
<comment type="caution">
    <text evidence="3">The sequence shown here is derived from an EMBL/GenBank/DDBJ whole genome shotgun (WGS) entry which is preliminary data.</text>
</comment>
<feature type="domain" description="GST N-terminal" evidence="1">
    <location>
        <begin position="1"/>
        <end position="81"/>
    </location>
</feature>
<dbReference type="PROSITE" id="PS50404">
    <property type="entry name" value="GST_NTER"/>
    <property type="match status" value="1"/>
</dbReference>
<reference evidence="3 4" key="1">
    <citation type="submission" date="2019-05" db="EMBL/GenBank/DDBJ databases">
        <title>Genome sequences of Thalassotalea litorea 1K03283.</title>
        <authorList>
            <person name="Zhang D."/>
        </authorList>
    </citation>
    <scope>NUCLEOTIDE SEQUENCE [LARGE SCALE GENOMIC DNA]</scope>
    <source>
        <strain evidence="3 4">MCCC 1K03283</strain>
    </source>
</reference>
<protein>
    <submittedName>
        <fullName evidence="3">Glutathione S-transferase family protein</fullName>
    </submittedName>
</protein>
<dbReference type="CDD" id="cd00299">
    <property type="entry name" value="GST_C_family"/>
    <property type="match status" value="1"/>
</dbReference>
<gene>
    <name evidence="3" type="ORF">FE810_10860</name>
</gene>
<dbReference type="InterPro" id="IPR040079">
    <property type="entry name" value="Glutathione_S-Trfase"/>
</dbReference>
<dbReference type="Pfam" id="PF00043">
    <property type="entry name" value="GST_C"/>
    <property type="match status" value="1"/>
</dbReference>
<dbReference type="EMBL" id="VCBC01000010">
    <property type="protein sequence ID" value="TLU64586.1"/>
    <property type="molecule type" value="Genomic_DNA"/>
</dbReference>
<dbReference type="InterPro" id="IPR004046">
    <property type="entry name" value="GST_C"/>
</dbReference>
<sequence>MMKFYYYPVSTYSQKVLLALYEKQVSFEPYLVNILDQQEVEEFRRIYPLGKIPLLIVDNQHLIPESSIIIEYLDHHFDSGTRLFPAGNYDEIRQMHFLDRVADLYLNNSIVTLMFAKNRRTAEVDEAKRCLLYCYEQLNRRLQGNSWIMGERFTYVDCAIIPPLLYAERHMPFQEYGNLLAYFQRAQARASYQKVLADALPLLTAMGV</sequence>
<dbReference type="CDD" id="cd00570">
    <property type="entry name" value="GST_N_family"/>
    <property type="match status" value="1"/>
</dbReference>
<evidence type="ECO:0000259" key="2">
    <source>
        <dbReference type="PROSITE" id="PS50405"/>
    </source>
</evidence>
<dbReference type="PANTHER" id="PTHR44051">
    <property type="entry name" value="GLUTATHIONE S-TRANSFERASE-RELATED"/>
    <property type="match status" value="1"/>
</dbReference>
<dbReference type="AlphaFoldDB" id="A0A5R9IMX2"/>
<dbReference type="SUPFAM" id="SSF52833">
    <property type="entry name" value="Thioredoxin-like"/>
    <property type="match status" value="1"/>
</dbReference>
<dbReference type="Gene3D" id="3.40.30.10">
    <property type="entry name" value="Glutaredoxin"/>
    <property type="match status" value="1"/>
</dbReference>
<dbReference type="SFLD" id="SFLDS00019">
    <property type="entry name" value="Glutathione_Transferase_(cytos"/>
    <property type="match status" value="1"/>
</dbReference>
<dbReference type="PROSITE" id="PS50405">
    <property type="entry name" value="GST_CTER"/>
    <property type="match status" value="1"/>
</dbReference>
<evidence type="ECO:0000259" key="1">
    <source>
        <dbReference type="PROSITE" id="PS50404"/>
    </source>
</evidence>
<dbReference type="InterPro" id="IPR036282">
    <property type="entry name" value="Glutathione-S-Trfase_C_sf"/>
</dbReference>
<keyword evidence="4" id="KW-1185">Reference proteome</keyword>
<dbReference type="InterPro" id="IPR036249">
    <property type="entry name" value="Thioredoxin-like_sf"/>
</dbReference>